<evidence type="ECO:0000259" key="10">
    <source>
        <dbReference type="Pfam" id="PF14845"/>
    </source>
</evidence>
<evidence type="ECO:0000256" key="7">
    <source>
        <dbReference type="ARBA" id="ARBA00023295"/>
    </source>
</evidence>
<name>A0A9N9I9E5_9GLOM</name>
<reference evidence="11" key="1">
    <citation type="submission" date="2021-06" db="EMBL/GenBank/DDBJ databases">
        <authorList>
            <person name="Kallberg Y."/>
            <person name="Tangrot J."/>
            <person name="Rosling A."/>
        </authorList>
    </citation>
    <scope>NUCLEOTIDE SEQUENCE</scope>
    <source>
        <strain evidence="11">FL130A</strain>
    </source>
</reference>
<evidence type="ECO:0000313" key="12">
    <source>
        <dbReference type="Proteomes" id="UP000789508"/>
    </source>
</evidence>
<evidence type="ECO:0000256" key="8">
    <source>
        <dbReference type="PIRSR" id="PIRSR001093-1"/>
    </source>
</evidence>
<organism evidence="11 12">
    <name type="scientific">Ambispora leptoticha</name>
    <dbReference type="NCBI Taxonomy" id="144679"/>
    <lineage>
        <taxon>Eukaryota</taxon>
        <taxon>Fungi</taxon>
        <taxon>Fungi incertae sedis</taxon>
        <taxon>Mucoromycota</taxon>
        <taxon>Glomeromycotina</taxon>
        <taxon>Glomeromycetes</taxon>
        <taxon>Archaeosporales</taxon>
        <taxon>Ambisporaceae</taxon>
        <taxon>Ambispora</taxon>
    </lineage>
</organism>
<evidence type="ECO:0000256" key="2">
    <source>
        <dbReference type="ARBA" id="ARBA00006285"/>
    </source>
</evidence>
<dbReference type="PIRSF" id="PIRSF001093">
    <property type="entry name" value="B-hxosamndse_ab_euk"/>
    <property type="match status" value="1"/>
</dbReference>
<dbReference type="Pfam" id="PF14845">
    <property type="entry name" value="Glycohydro_20b2"/>
    <property type="match status" value="1"/>
</dbReference>
<dbReference type="PANTHER" id="PTHR22600">
    <property type="entry name" value="BETA-HEXOSAMINIDASE"/>
    <property type="match status" value="1"/>
</dbReference>
<feature type="active site" description="Proton donor" evidence="8">
    <location>
        <position position="329"/>
    </location>
</feature>
<dbReference type="Gene3D" id="3.20.20.80">
    <property type="entry name" value="Glycosidases"/>
    <property type="match status" value="1"/>
</dbReference>
<keyword evidence="12" id="KW-1185">Reference proteome</keyword>
<dbReference type="GO" id="GO:0005975">
    <property type="term" value="P:carbohydrate metabolic process"/>
    <property type="evidence" value="ECO:0007669"/>
    <property type="project" value="InterPro"/>
</dbReference>
<comment type="caution">
    <text evidence="11">The sequence shown here is derived from an EMBL/GenBank/DDBJ whole genome shotgun (WGS) entry which is preliminary data.</text>
</comment>
<comment type="catalytic activity">
    <reaction evidence="1">
        <text>Hydrolysis of terminal non-reducing N-acetyl-D-hexosamine residues in N-acetyl-beta-D-hexosaminides.</text>
        <dbReference type="EC" id="3.2.1.52"/>
    </reaction>
</comment>
<evidence type="ECO:0000256" key="5">
    <source>
        <dbReference type="ARBA" id="ARBA00022801"/>
    </source>
</evidence>
<dbReference type="EMBL" id="CAJVPS010027854">
    <property type="protein sequence ID" value="CAG8724961.1"/>
    <property type="molecule type" value="Genomic_DNA"/>
</dbReference>
<evidence type="ECO:0000259" key="9">
    <source>
        <dbReference type="Pfam" id="PF00728"/>
    </source>
</evidence>
<dbReference type="InterPro" id="IPR029019">
    <property type="entry name" value="HEX_eukaryotic_N"/>
</dbReference>
<keyword evidence="5" id="KW-0378">Hydrolase</keyword>
<dbReference type="PRINTS" id="PR00738">
    <property type="entry name" value="GLHYDRLASE20"/>
</dbReference>
<dbReference type="SUPFAM" id="SSF55545">
    <property type="entry name" value="beta-N-acetylhexosaminidase-like domain"/>
    <property type="match status" value="1"/>
</dbReference>
<dbReference type="PANTHER" id="PTHR22600:SF26">
    <property type="entry name" value="BETA-N-ACETYLHEXOSAMINIDASE"/>
    <property type="match status" value="1"/>
</dbReference>
<evidence type="ECO:0000256" key="1">
    <source>
        <dbReference type="ARBA" id="ARBA00001231"/>
    </source>
</evidence>
<dbReference type="AlphaFoldDB" id="A0A9N9I9E5"/>
<dbReference type="Proteomes" id="UP000789508">
    <property type="component" value="Unassembled WGS sequence"/>
</dbReference>
<dbReference type="InterPro" id="IPR015883">
    <property type="entry name" value="Glyco_hydro_20_cat"/>
</dbReference>
<evidence type="ECO:0000313" key="11">
    <source>
        <dbReference type="EMBL" id="CAG8724961.1"/>
    </source>
</evidence>
<dbReference type="SUPFAM" id="SSF51445">
    <property type="entry name" value="(Trans)glycosidases"/>
    <property type="match status" value="1"/>
</dbReference>
<dbReference type="GO" id="GO:0030203">
    <property type="term" value="P:glycosaminoglycan metabolic process"/>
    <property type="evidence" value="ECO:0007669"/>
    <property type="project" value="TreeGrafter"/>
</dbReference>
<dbReference type="InterPro" id="IPR025705">
    <property type="entry name" value="Beta_hexosaminidase_sua/sub"/>
</dbReference>
<dbReference type="Gene3D" id="3.30.379.10">
    <property type="entry name" value="Chitobiase/beta-hexosaminidase domain 2-like"/>
    <property type="match status" value="1"/>
</dbReference>
<feature type="domain" description="Glycoside hydrolase family 20 catalytic" evidence="9">
    <location>
        <begin position="174"/>
        <end position="494"/>
    </location>
</feature>
<dbReference type="EC" id="3.2.1.52" evidence="3"/>
<evidence type="ECO:0000256" key="3">
    <source>
        <dbReference type="ARBA" id="ARBA00012663"/>
    </source>
</evidence>
<evidence type="ECO:0000256" key="4">
    <source>
        <dbReference type="ARBA" id="ARBA00022729"/>
    </source>
</evidence>
<proteinExistence type="inferred from homology"/>
<dbReference type="OrthoDB" id="428480at2759"/>
<keyword evidence="6" id="KW-0325">Glycoprotein</keyword>
<feature type="non-terminal residue" evidence="11">
    <location>
        <position position="494"/>
    </location>
</feature>
<dbReference type="GO" id="GO:0016020">
    <property type="term" value="C:membrane"/>
    <property type="evidence" value="ECO:0007669"/>
    <property type="project" value="TreeGrafter"/>
</dbReference>
<dbReference type="InterPro" id="IPR017853">
    <property type="entry name" value="GH"/>
</dbReference>
<keyword evidence="7" id="KW-0326">Glycosidase</keyword>
<dbReference type="FunFam" id="3.20.20.80:FF:000063">
    <property type="entry name" value="Beta-hexosaminidase"/>
    <property type="match status" value="1"/>
</dbReference>
<accession>A0A9N9I9E5</accession>
<dbReference type="Pfam" id="PF00728">
    <property type="entry name" value="Glyco_hydro_20"/>
    <property type="match status" value="1"/>
</dbReference>
<feature type="domain" description="Beta-hexosaminidase eukaryotic type N-terminal" evidence="10">
    <location>
        <begin position="23"/>
        <end position="151"/>
    </location>
</feature>
<protein>
    <recommendedName>
        <fullName evidence="3">beta-N-acetylhexosaminidase</fullName>
        <ecNumber evidence="3">3.2.1.52</ecNumber>
    </recommendedName>
</protein>
<feature type="non-terminal residue" evidence="11">
    <location>
        <position position="1"/>
    </location>
</feature>
<comment type="similarity">
    <text evidence="2">Belongs to the glycosyl hydrolase 20 family.</text>
</comment>
<dbReference type="InterPro" id="IPR029018">
    <property type="entry name" value="Hex-like_dom2"/>
</dbReference>
<keyword evidence="4" id="KW-0732">Signal</keyword>
<evidence type="ECO:0000256" key="6">
    <source>
        <dbReference type="ARBA" id="ARBA00023180"/>
    </source>
</evidence>
<sequence>EIIDRWRLEFLSIINIFIKVDALWPIPKKWSRGVTTLRIYPSLKITVSNHFSDPFIQQAIHAATQRLQDFLTDEKFSPPNKNNFPEEVSYRVLEALHIELQSGDAELSLDTDESYDLWIPTAAPLLLSLKAQLRAKTVYGVLHGLTTLSQLVYENDEMLVLPFAPHRIIDSPEYRHRGLLLDTSRNYYPVEDILRTLDVMSWTKLNVFHWHIVDQHSWPVVSEVFPELSEKGAYDPKKMIYTRQDIDTIVHFARQRGIRVIPEFDMPGHTASIAPSHPELQIGTMQHAYEPPSGQFDPTADETYVFIDKLIAEMASWFPDKYFHGGGDEVNLRCWYEAPRVQEYMALTNNTTTNTDNPLDTNIQCNYNDPDIISTTMEPLVHKFVTKQHEIIRNQGKIPMAWQELIVNQRLNLGKDIIVQVWNGDENVKRVVHAGYKVVSGPAGFWYLDCGHGNWLGNYVEGNSWCGHFKTWQWMYTYNPRNGLNKKEAELVIG</sequence>
<gene>
    <name evidence="11" type="ORF">ALEPTO_LOCUS12397</name>
</gene>
<dbReference type="GO" id="GO:0004563">
    <property type="term" value="F:beta-N-acetylhexosaminidase activity"/>
    <property type="evidence" value="ECO:0007669"/>
    <property type="project" value="UniProtKB-EC"/>
</dbReference>